<keyword evidence="3" id="KW-1185">Reference proteome</keyword>
<reference evidence="3" key="1">
    <citation type="journal article" date="2013" name="Nature">
        <title>Draft genome of the wheat A-genome progenitor Triticum urartu.</title>
        <authorList>
            <person name="Ling H.Q."/>
            <person name="Zhao S."/>
            <person name="Liu D."/>
            <person name="Wang J."/>
            <person name="Sun H."/>
            <person name="Zhang C."/>
            <person name="Fan H."/>
            <person name="Li D."/>
            <person name="Dong L."/>
            <person name="Tao Y."/>
            <person name="Gao C."/>
            <person name="Wu H."/>
            <person name="Li Y."/>
            <person name="Cui Y."/>
            <person name="Guo X."/>
            <person name="Zheng S."/>
            <person name="Wang B."/>
            <person name="Yu K."/>
            <person name="Liang Q."/>
            <person name="Yang W."/>
            <person name="Lou X."/>
            <person name="Chen J."/>
            <person name="Feng M."/>
            <person name="Jian J."/>
            <person name="Zhang X."/>
            <person name="Luo G."/>
            <person name="Jiang Y."/>
            <person name="Liu J."/>
            <person name="Wang Z."/>
            <person name="Sha Y."/>
            <person name="Zhang B."/>
            <person name="Wu H."/>
            <person name="Tang D."/>
            <person name="Shen Q."/>
            <person name="Xue P."/>
            <person name="Zou S."/>
            <person name="Wang X."/>
            <person name="Liu X."/>
            <person name="Wang F."/>
            <person name="Yang Y."/>
            <person name="An X."/>
            <person name="Dong Z."/>
            <person name="Zhang K."/>
            <person name="Zhang X."/>
            <person name="Luo M.C."/>
            <person name="Dvorak J."/>
            <person name="Tong Y."/>
            <person name="Wang J."/>
            <person name="Yang H."/>
            <person name="Li Z."/>
            <person name="Wang D."/>
            <person name="Zhang A."/>
            <person name="Wang J."/>
        </authorList>
    </citation>
    <scope>NUCLEOTIDE SEQUENCE</scope>
    <source>
        <strain evidence="3">cv. G1812</strain>
    </source>
</reference>
<sequence>MRTEAWICTMLSGFVILFMETVKIASTGFSHTQSCRSDRSLVTAACQEEATSFSYKCSDFSDGS</sequence>
<protein>
    <submittedName>
        <fullName evidence="2">Uncharacterized protein</fullName>
    </submittedName>
</protein>
<reference evidence="2" key="2">
    <citation type="submission" date="2018-03" db="EMBL/GenBank/DDBJ databases">
        <title>The Triticum urartu genome reveals the dynamic nature of wheat genome evolution.</title>
        <authorList>
            <person name="Ling H."/>
            <person name="Ma B."/>
            <person name="Shi X."/>
            <person name="Liu H."/>
            <person name="Dong L."/>
            <person name="Sun H."/>
            <person name="Cao Y."/>
            <person name="Gao Q."/>
            <person name="Zheng S."/>
            <person name="Li Y."/>
            <person name="Yu Y."/>
            <person name="Du H."/>
            <person name="Qi M."/>
            <person name="Li Y."/>
            <person name="Yu H."/>
            <person name="Cui Y."/>
            <person name="Wang N."/>
            <person name="Chen C."/>
            <person name="Wu H."/>
            <person name="Zhao Y."/>
            <person name="Zhang J."/>
            <person name="Li Y."/>
            <person name="Zhou W."/>
            <person name="Zhang B."/>
            <person name="Hu W."/>
            <person name="Eijk M."/>
            <person name="Tang J."/>
            <person name="Witsenboer H."/>
            <person name="Zhao S."/>
            <person name="Li Z."/>
            <person name="Zhang A."/>
            <person name="Wang D."/>
            <person name="Liang C."/>
        </authorList>
    </citation>
    <scope>NUCLEOTIDE SEQUENCE [LARGE SCALE GENOMIC DNA]</scope>
    <source>
        <strain evidence="2">cv. G1812</strain>
    </source>
</reference>
<accession>A0A8R7V2S5</accession>
<feature type="chain" id="PRO_5035946737" evidence="1">
    <location>
        <begin position="26"/>
        <end position="64"/>
    </location>
</feature>
<name>A0A8R7V2S5_TRIUA</name>
<evidence type="ECO:0000313" key="3">
    <source>
        <dbReference type="Proteomes" id="UP000015106"/>
    </source>
</evidence>
<proteinExistence type="predicted"/>
<keyword evidence="1" id="KW-0732">Signal</keyword>
<dbReference type="Proteomes" id="UP000015106">
    <property type="component" value="Chromosome 7"/>
</dbReference>
<dbReference type="EnsemblPlants" id="TuG1812G0700002446.01.T04">
    <property type="protein sequence ID" value="TuG1812G0700002446.01.T04"/>
    <property type="gene ID" value="TuG1812G0700002446.01"/>
</dbReference>
<dbReference type="Gramene" id="TuG1812G0700002446.01.T04">
    <property type="protein sequence ID" value="TuG1812G0700002446.01.T04"/>
    <property type="gene ID" value="TuG1812G0700002446.01"/>
</dbReference>
<evidence type="ECO:0000313" key="2">
    <source>
        <dbReference type="EnsemblPlants" id="TuG1812G0700002446.01.T04"/>
    </source>
</evidence>
<reference evidence="2" key="3">
    <citation type="submission" date="2022-06" db="UniProtKB">
        <authorList>
            <consortium name="EnsemblPlants"/>
        </authorList>
    </citation>
    <scope>IDENTIFICATION</scope>
</reference>
<evidence type="ECO:0000256" key="1">
    <source>
        <dbReference type="SAM" id="SignalP"/>
    </source>
</evidence>
<feature type="signal peptide" evidence="1">
    <location>
        <begin position="1"/>
        <end position="25"/>
    </location>
</feature>
<organism evidence="2 3">
    <name type="scientific">Triticum urartu</name>
    <name type="common">Red wild einkorn</name>
    <name type="synonym">Crithodium urartu</name>
    <dbReference type="NCBI Taxonomy" id="4572"/>
    <lineage>
        <taxon>Eukaryota</taxon>
        <taxon>Viridiplantae</taxon>
        <taxon>Streptophyta</taxon>
        <taxon>Embryophyta</taxon>
        <taxon>Tracheophyta</taxon>
        <taxon>Spermatophyta</taxon>
        <taxon>Magnoliopsida</taxon>
        <taxon>Liliopsida</taxon>
        <taxon>Poales</taxon>
        <taxon>Poaceae</taxon>
        <taxon>BOP clade</taxon>
        <taxon>Pooideae</taxon>
        <taxon>Triticodae</taxon>
        <taxon>Triticeae</taxon>
        <taxon>Triticinae</taxon>
        <taxon>Triticum</taxon>
    </lineage>
</organism>
<dbReference type="AlphaFoldDB" id="A0A8R7V2S5"/>